<reference evidence="1" key="1">
    <citation type="journal article" date="2023" name="G3 (Bethesda)">
        <title>A reference genome for the long-term kleptoplast-retaining sea slug Elysia crispata morphotype clarki.</title>
        <authorList>
            <person name="Eastman K.E."/>
            <person name="Pendleton A.L."/>
            <person name="Shaikh M.A."/>
            <person name="Suttiyut T."/>
            <person name="Ogas R."/>
            <person name="Tomko P."/>
            <person name="Gavelis G."/>
            <person name="Widhalm J.R."/>
            <person name="Wisecaver J.H."/>
        </authorList>
    </citation>
    <scope>NUCLEOTIDE SEQUENCE</scope>
    <source>
        <strain evidence="1">ECLA1</strain>
    </source>
</reference>
<evidence type="ECO:0000313" key="1">
    <source>
        <dbReference type="EMBL" id="KAK3787994.1"/>
    </source>
</evidence>
<comment type="caution">
    <text evidence="1">The sequence shown here is derived from an EMBL/GenBank/DDBJ whole genome shotgun (WGS) entry which is preliminary data.</text>
</comment>
<organism evidence="1 2">
    <name type="scientific">Elysia crispata</name>
    <name type="common">lettuce slug</name>
    <dbReference type="NCBI Taxonomy" id="231223"/>
    <lineage>
        <taxon>Eukaryota</taxon>
        <taxon>Metazoa</taxon>
        <taxon>Spiralia</taxon>
        <taxon>Lophotrochozoa</taxon>
        <taxon>Mollusca</taxon>
        <taxon>Gastropoda</taxon>
        <taxon>Heterobranchia</taxon>
        <taxon>Euthyneura</taxon>
        <taxon>Panpulmonata</taxon>
        <taxon>Sacoglossa</taxon>
        <taxon>Placobranchoidea</taxon>
        <taxon>Plakobranchidae</taxon>
        <taxon>Elysia</taxon>
    </lineage>
</organism>
<keyword evidence="2" id="KW-1185">Reference proteome</keyword>
<protein>
    <submittedName>
        <fullName evidence="1">Uncharacterized protein</fullName>
    </submittedName>
</protein>
<sequence length="198" mass="22213">MPTPQVTSLSTDSEQQLLARDIAIRCIHHTSRAMIALHETIKKFTTSWHSKRTAQSTKKMGEQCQYLVVQSEEGSLAVPVPGSTERLPEKKHVHPVGWHRACAVNSHRATLQPHNDEDKLGRCASLYLLTFKKSSESPEQRSRVRKKTQADVTSSWRTFPALTPGDLDLPVCPQITAVKLGRLRLKLSVTITQTSRNQ</sequence>
<proteinExistence type="predicted"/>
<dbReference type="Proteomes" id="UP001283361">
    <property type="component" value="Unassembled WGS sequence"/>
</dbReference>
<evidence type="ECO:0000313" key="2">
    <source>
        <dbReference type="Proteomes" id="UP001283361"/>
    </source>
</evidence>
<name>A0AAE1DYT9_9GAST</name>
<gene>
    <name evidence="1" type="ORF">RRG08_042282</name>
</gene>
<accession>A0AAE1DYT9</accession>
<dbReference type="EMBL" id="JAWDGP010001807">
    <property type="protein sequence ID" value="KAK3787994.1"/>
    <property type="molecule type" value="Genomic_DNA"/>
</dbReference>
<dbReference type="AlphaFoldDB" id="A0AAE1DYT9"/>